<dbReference type="GO" id="GO:0005886">
    <property type="term" value="C:plasma membrane"/>
    <property type="evidence" value="ECO:0007669"/>
    <property type="project" value="UniProtKB-SubCell"/>
</dbReference>
<keyword evidence="3" id="KW-0813">Transport</keyword>
<gene>
    <name evidence="10" type="ORF">NCTC12967_01371</name>
</gene>
<evidence type="ECO:0000256" key="6">
    <source>
        <dbReference type="ARBA" id="ARBA00022989"/>
    </source>
</evidence>
<evidence type="ECO:0000313" key="11">
    <source>
        <dbReference type="Proteomes" id="UP000273044"/>
    </source>
</evidence>
<dbReference type="EMBL" id="LR134406">
    <property type="protein sequence ID" value="VEH70086.1"/>
    <property type="molecule type" value="Genomic_DNA"/>
</dbReference>
<name>A0A448MY80_9ACTN</name>
<evidence type="ECO:0000256" key="4">
    <source>
        <dbReference type="ARBA" id="ARBA00022475"/>
    </source>
</evidence>
<evidence type="ECO:0000256" key="2">
    <source>
        <dbReference type="ARBA" id="ARBA00009773"/>
    </source>
</evidence>
<sequence length="451" mass="48319">MTAPDPGAKDDLPAPEDTGNVPETVAEESSSPETQPTERPAPEPARPTADSRRRRRSGVFRGKMLPGGFGQFFGGLFGNARKGAKQLLTPTPEEPVLPVPPVVVQNETKLLNHSPFSIGFFGALGVLVAISLMVAVAQVQNILILVVLSLFLALGLSPAVEFFTRRRVPRALAVFFVTVTLLGIIVLGVTALVPLMTNQVQSLAFRVPYWIAMLATNEQVARWDAQYNLLETAQRYLASGGLVQNLFGGIWGAGVLVANLIFSVIMTLVLTIYFLASLPAIKEAIYKLAPASRRARSRYLADEIFRGVSGYITGMFMIVTVASGCSFIFMNIIGLGAYSLALSFIVALFCFIPLVGSSLAMLAVALVGFATSPTTGIATIIYFLIYQQFDAYILYPTVMKRTVKVPGALVVLSALIGGILLGVIGALIAIPTTAALLLLYREVVQPHLDAS</sequence>
<keyword evidence="7 9" id="KW-0472">Membrane</keyword>
<organism evidence="10 11">
    <name type="scientific">Arachnia propionica</name>
    <dbReference type="NCBI Taxonomy" id="1750"/>
    <lineage>
        <taxon>Bacteria</taxon>
        <taxon>Bacillati</taxon>
        <taxon>Actinomycetota</taxon>
        <taxon>Actinomycetes</taxon>
        <taxon>Propionibacteriales</taxon>
        <taxon>Propionibacteriaceae</taxon>
        <taxon>Arachnia</taxon>
    </lineage>
</organism>
<keyword evidence="6 9" id="KW-1133">Transmembrane helix</keyword>
<evidence type="ECO:0000256" key="7">
    <source>
        <dbReference type="ARBA" id="ARBA00023136"/>
    </source>
</evidence>
<evidence type="ECO:0000256" key="3">
    <source>
        <dbReference type="ARBA" id="ARBA00022448"/>
    </source>
</evidence>
<dbReference type="InterPro" id="IPR002549">
    <property type="entry name" value="AI-2E-like"/>
</dbReference>
<keyword evidence="5 9" id="KW-0812">Transmembrane</keyword>
<accession>A0A448MY80</accession>
<dbReference type="PANTHER" id="PTHR21716:SF53">
    <property type="entry name" value="PERMEASE PERM-RELATED"/>
    <property type="match status" value="1"/>
</dbReference>
<evidence type="ECO:0000256" key="8">
    <source>
        <dbReference type="SAM" id="MobiDB-lite"/>
    </source>
</evidence>
<dbReference type="Proteomes" id="UP000273044">
    <property type="component" value="Chromosome"/>
</dbReference>
<keyword evidence="11" id="KW-1185">Reference proteome</keyword>
<evidence type="ECO:0000256" key="9">
    <source>
        <dbReference type="SAM" id="Phobius"/>
    </source>
</evidence>
<dbReference type="AlphaFoldDB" id="A0A448MY80"/>
<dbReference type="Pfam" id="PF01594">
    <property type="entry name" value="AI-2E_transport"/>
    <property type="match status" value="1"/>
</dbReference>
<feature type="transmembrane region" description="Helical" evidence="9">
    <location>
        <begin position="362"/>
        <end position="385"/>
    </location>
</feature>
<dbReference type="PANTHER" id="PTHR21716">
    <property type="entry name" value="TRANSMEMBRANE PROTEIN"/>
    <property type="match status" value="1"/>
</dbReference>
<feature type="compositionally biased region" description="Low complexity" evidence="8">
    <location>
        <begin position="27"/>
        <end position="38"/>
    </location>
</feature>
<dbReference type="RefSeq" id="WP_061787026.1">
    <property type="nucleotide sequence ID" value="NZ_LR134406.1"/>
</dbReference>
<feature type="transmembrane region" description="Helical" evidence="9">
    <location>
        <begin position="405"/>
        <end position="438"/>
    </location>
</feature>
<feature type="region of interest" description="Disordered" evidence="8">
    <location>
        <begin position="1"/>
        <end position="63"/>
    </location>
</feature>
<feature type="transmembrane region" description="Helical" evidence="9">
    <location>
        <begin position="335"/>
        <end position="355"/>
    </location>
</feature>
<feature type="transmembrane region" description="Helical" evidence="9">
    <location>
        <begin position="304"/>
        <end position="329"/>
    </location>
</feature>
<dbReference type="GO" id="GO:0055085">
    <property type="term" value="P:transmembrane transport"/>
    <property type="evidence" value="ECO:0007669"/>
    <property type="project" value="TreeGrafter"/>
</dbReference>
<feature type="transmembrane region" description="Helical" evidence="9">
    <location>
        <begin position="142"/>
        <end position="160"/>
    </location>
</feature>
<feature type="transmembrane region" description="Helical" evidence="9">
    <location>
        <begin position="172"/>
        <end position="196"/>
    </location>
</feature>
<feature type="transmembrane region" description="Helical" evidence="9">
    <location>
        <begin position="116"/>
        <end position="136"/>
    </location>
</feature>
<dbReference type="GeneID" id="64406845"/>
<keyword evidence="4" id="KW-1003">Cell membrane</keyword>
<protein>
    <submittedName>
        <fullName evidence="10">Pheromone autoinducer 2 transporter</fullName>
    </submittedName>
</protein>
<feature type="transmembrane region" description="Helical" evidence="9">
    <location>
        <begin position="250"/>
        <end position="276"/>
    </location>
</feature>
<comment type="similarity">
    <text evidence="2">Belongs to the autoinducer-2 exporter (AI-2E) (TC 2.A.86) family.</text>
</comment>
<evidence type="ECO:0000256" key="5">
    <source>
        <dbReference type="ARBA" id="ARBA00022692"/>
    </source>
</evidence>
<proteinExistence type="inferred from homology"/>
<comment type="subcellular location">
    <subcellularLocation>
        <location evidence="1">Cell membrane</location>
        <topology evidence="1">Multi-pass membrane protein</topology>
    </subcellularLocation>
</comment>
<reference evidence="10 11" key="1">
    <citation type="submission" date="2018-12" db="EMBL/GenBank/DDBJ databases">
        <authorList>
            <consortium name="Pathogen Informatics"/>
        </authorList>
    </citation>
    <scope>NUCLEOTIDE SEQUENCE [LARGE SCALE GENOMIC DNA]</scope>
    <source>
        <strain evidence="10 11">NCTC12967</strain>
    </source>
</reference>
<evidence type="ECO:0000313" key="10">
    <source>
        <dbReference type="EMBL" id="VEH70086.1"/>
    </source>
</evidence>
<evidence type="ECO:0000256" key="1">
    <source>
        <dbReference type="ARBA" id="ARBA00004651"/>
    </source>
</evidence>